<keyword evidence="2" id="KW-1185">Reference proteome</keyword>
<dbReference type="Proteomes" id="UP001281447">
    <property type="component" value="Unassembled WGS sequence"/>
</dbReference>
<sequence length="46" mass="5243">MVIDRSRLEQISSEMDQKGSAGNGRTYVQNLQRFTGYYFIDAHGSD</sequence>
<proteinExistence type="predicted"/>
<comment type="caution">
    <text evidence="1">The sequence shown here is derived from an EMBL/GenBank/DDBJ whole genome shotgun (WGS) entry which is preliminary data.</text>
</comment>
<name>A0ABU5CAP4_9BACI</name>
<protein>
    <submittedName>
        <fullName evidence="1">Uncharacterized protein</fullName>
    </submittedName>
</protein>
<reference evidence="1 2" key="1">
    <citation type="submission" date="2023-10" db="EMBL/GenBank/DDBJ databases">
        <title>Virgibacillus halophilus 5B73C genome.</title>
        <authorList>
            <person name="Miliotis G."/>
            <person name="Sengupta P."/>
            <person name="Hameed A."/>
            <person name="Chuvochina M."/>
            <person name="Mcdonagh F."/>
            <person name="Simpson A.C."/>
            <person name="Singh N.K."/>
            <person name="Rekha P.D."/>
            <person name="Raman K."/>
            <person name="Hugenholtz P."/>
            <person name="Venkateswaran K."/>
        </authorList>
    </citation>
    <scope>NUCLEOTIDE SEQUENCE [LARGE SCALE GENOMIC DNA]</scope>
    <source>
        <strain evidence="1 2">5B73C</strain>
    </source>
</reference>
<evidence type="ECO:0000313" key="1">
    <source>
        <dbReference type="EMBL" id="MDY0396387.1"/>
    </source>
</evidence>
<accession>A0ABU5CAP4</accession>
<dbReference type="EMBL" id="JAWDIP010000004">
    <property type="protein sequence ID" value="MDY0396387.1"/>
    <property type="molecule type" value="Genomic_DNA"/>
</dbReference>
<evidence type="ECO:0000313" key="2">
    <source>
        <dbReference type="Proteomes" id="UP001281447"/>
    </source>
</evidence>
<gene>
    <name evidence="1" type="ORF">RWE15_21200</name>
</gene>
<organism evidence="1 2">
    <name type="scientific">Tigheibacillus halophilus</name>
    <dbReference type="NCBI Taxonomy" id="361280"/>
    <lineage>
        <taxon>Bacteria</taxon>
        <taxon>Bacillati</taxon>
        <taxon>Bacillota</taxon>
        <taxon>Bacilli</taxon>
        <taxon>Bacillales</taxon>
        <taxon>Bacillaceae</taxon>
        <taxon>Tigheibacillus</taxon>
    </lineage>
</organism>